<accession>A0A653C9P2</accession>
<evidence type="ECO:0000313" key="1">
    <source>
        <dbReference type="EMBL" id="VEN43840.1"/>
    </source>
</evidence>
<protein>
    <submittedName>
        <fullName evidence="1">Uncharacterized protein</fullName>
    </submittedName>
</protein>
<proteinExistence type="predicted"/>
<dbReference type="AlphaFoldDB" id="A0A653C9P2"/>
<evidence type="ECO:0000313" key="2">
    <source>
        <dbReference type="Proteomes" id="UP000410492"/>
    </source>
</evidence>
<organism evidence="1 2">
    <name type="scientific">Callosobruchus maculatus</name>
    <name type="common">Southern cowpea weevil</name>
    <name type="synonym">Pulse bruchid</name>
    <dbReference type="NCBI Taxonomy" id="64391"/>
    <lineage>
        <taxon>Eukaryota</taxon>
        <taxon>Metazoa</taxon>
        <taxon>Ecdysozoa</taxon>
        <taxon>Arthropoda</taxon>
        <taxon>Hexapoda</taxon>
        <taxon>Insecta</taxon>
        <taxon>Pterygota</taxon>
        <taxon>Neoptera</taxon>
        <taxon>Endopterygota</taxon>
        <taxon>Coleoptera</taxon>
        <taxon>Polyphaga</taxon>
        <taxon>Cucujiformia</taxon>
        <taxon>Chrysomeloidea</taxon>
        <taxon>Chrysomelidae</taxon>
        <taxon>Bruchinae</taxon>
        <taxon>Bruchini</taxon>
        <taxon>Callosobruchus</taxon>
    </lineage>
</organism>
<name>A0A653C9P2_CALMS</name>
<sequence>MDISSTLAVFLDLANQQEEEFLQNIISIYEMFLKEDLNGFLW</sequence>
<feature type="non-terminal residue" evidence="1">
    <location>
        <position position="42"/>
    </location>
</feature>
<dbReference type="Proteomes" id="UP000410492">
    <property type="component" value="Unassembled WGS sequence"/>
</dbReference>
<keyword evidence="2" id="KW-1185">Reference proteome</keyword>
<gene>
    <name evidence="1" type="ORF">CALMAC_LOCUS6850</name>
</gene>
<dbReference type="EMBL" id="CAACVG010007145">
    <property type="protein sequence ID" value="VEN43840.1"/>
    <property type="molecule type" value="Genomic_DNA"/>
</dbReference>
<reference evidence="1 2" key="1">
    <citation type="submission" date="2019-01" db="EMBL/GenBank/DDBJ databases">
        <authorList>
            <person name="Sayadi A."/>
        </authorList>
    </citation>
    <scope>NUCLEOTIDE SEQUENCE [LARGE SCALE GENOMIC DNA]</scope>
</reference>